<keyword evidence="5" id="KW-1185">Reference proteome</keyword>
<name>A0AA41Q2G0_9ACTN</name>
<dbReference type="SUPFAM" id="SSF46894">
    <property type="entry name" value="C-terminal effector domain of the bipartite response regulators"/>
    <property type="match status" value="1"/>
</dbReference>
<evidence type="ECO:0000259" key="3">
    <source>
        <dbReference type="PROSITE" id="PS50043"/>
    </source>
</evidence>
<dbReference type="InterPro" id="IPR041664">
    <property type="entry name" value="AAA_16"/>
</dbReference>
<dbReference type="GO" id="GO:0005737">
    <property type="term" value="C:cytoplasm"/>
    <property type="evidence" value="ECO:0007669"/>
    <property type="project" value="TreeGrafter"/>
</dbReference>
<reference evidence="4" key="1">
    <citation type="submission" date="2022-01" db="EMBL/GenBank/DDBJ databases">
        <title>Genome-Based Taxonomic Classification of the Phylum Actinobacteria.</title>
        <authorList>
            <person name="Gao Y."/>
        </authorList>
    </citation>
    <scope>NUCLEOTIDE SEQUENCE</scope>
    <source>
        <strain evidence="4">KLBMP 8922</strain>
    </source>
</reference>
<dbReference type="Pfam" id="PF00196">
    <property type="entry name" value="GerE"/>
    <property type="match status" value="1"/>
</dbReference>
<dbReference type="GO" id="GO:0005524">
    <property type="term" value="F:ATP binding"/>
    <property type="evidence" value="ECO:0007669"/>
    <property type="project" value="UniProtKB-KW"/>
</dbReference>
<dbReference type="GO" id="GO:0003677">
    <property type="term" value="F:DNA binding"/>
    <property type="evidence" value="ECO:0007669"/>
    <property type="project" value="InterPro"/>
</dbReference>
<dbReference type="GO" id="GO:0006355">
    <property type="term" value="P:regulation of DNA-templated transcription"/>
    <property type="evidence" value="ECO:0007669"/>
    <property type="project" value="InterPro"/>
</dbReference>
<dbReference type="InterPro" id="IPR027417">
    <property type="entry name" value="P-loop_NTPase"/>
</dbReference>
<keyword evidence="2" id="KW-0067">ATP-binding</keyword>
<dbReference type="SMART" id="SM00421">
    <property type="entry name" value="HTH_LUXR"/>
    <property type="match status" value="1"/>
</dbReference>
<dbReference type="Gene3D" id="1.10.10.10">
    <property type="entry name" value="Winged helix-like DNA-binding domain superfamily/Winged helix DNA-binding domain"/>
    <property type="match status" value="1"/>
</dbReference>
<dbReference type="GO" id="GO:0004016">
    <property type="term" value="F:adenylate cyclase activity"/>
    <property type="evidence" value="ECO:0007669"/>
    <property type="project" value="TreeGrafter"/>
</dbReference>
<dbReference type="RefSeq" id="WP_235054987.1">
    <property type="nucleotide sequence ID" value="NZ_JAKFHA010000015.1"/>
</dbReference>
<feature type="domain" description="HTH luxR-type" evidence="3">
    <location>
        <begin position="848"/>
        <end position="913"/>
    </location>
</feature>
<evidence type="ECO:0000256" key="1">
    <source>
        <dbReference type="ARBA" id="ARBA00022741"/>
    </source>
</evidence>
<dbReference type="SUPFAM" id="SSF52540">
    <property type="entry name" value="P-loop containing nucleoside triphosphate hydrolases"/>
    <property type="match status" value="1"/>
</dbReference>
<evidence type="ECO:0000256" key="2">
    <source>
        <dbReference type="ARBA" id="ARBA00022840"/>
    </source>
</evidence>
<sequence>MLLGRDAERDRIERLLADAKAGQGGALVVAGEAGIGKTTLIQDAVGGSTGMRVLHAVGFESEAELPFAALHLLLYPFLDRLPQLPAPQAEALRGAFGLADTGDANPFLIGAGTLTLLAELAAESPVACIVDDVQWLDRGSSEALLFAARRFRADPIAMVFGVRETAVPFPTPGIEWLRLPALPRDAAGGLLDGALPGLALPVRERVLDEAQGNPLALLELGAARLSAQRAGTTEQVHEVGPLPATRRVQDAFRAQISALPADTGLVLLAASADGTAPLDTVLRVARALGADGTALDAAEAAGLVTAEAGRIAFRHPLVRSAAYQRATHHQRIAAHRAFAAELAAAGDADRRAWHLAVATAEPDEDVASELERTARRAEKRGGAMAVSAAYEHAARLSPDADPRARRMAKAAHAAYDAGRPDRAARLAAEVITLTADPGTVAAAMHLRAQVEYERTSPAADAALALDAARVVLDTDPEGAVSILTEVVGAGRDGAAADLVAEGVRLLRDLKLPSGSPLTLPADAQIGWGELLAGRPAEAAAPMRALIRAATAEPVDYLHRIVAGFSALMLADDDAALAVMETMLDEARAAGALLWIPYSLELVALGRALRGDAVDAQAGVEEGVALGTELGMDTEVAVLRTVGVWTAALLGDEDRCRALAAEAIPVAAQRHPVGAAIASWGLGLLDLAAGRYAEAVDTLHAVCTGPVAHDMLVRAVPDLLEAAVRNDTADRAAGPLVRLHTWAEHAGSPLASALSLRCRALSETDADTADEYFRAAAEQHTRHGGRYEQARTRLLHGEWLRRRRRRTEARAELDAALTAFEHVGAARWAARAAAELAALGEPAHRRQASDDPLARLTPQEYQVVKLAATGMSNKDIGAGLFLSPRTVGHHLYRAYPKLGVSRRAELARFVAAHELPNG</sequence>
<keyword evidence="1" id="KW-0547">Nucleotide-binding</keyword>
<dbReference type="Proteomes" id="UP001165378">
    <property type="component" value="Unassembled WGS sequence"/>
</dbReference>
<dbReference type="AlphaFoldDB" id="A0AA41Q2G0"/>
<dbReference type="CDD" id="cd06170">
    <property type="entry name" value="LuxR_C_like"/>
    <property type="match status" value="1"/>
</dbReference>
<dbReference type="PANTHER" id="PTHR16305">
    <property type="entry name" value="TESTICULAR SOLUBLE ADENYLYL CYCLASE"/>
    <property type="match status" value="1"/>
</dbReference>
<protein>
    <submittedName>
        <fullName evidence="4">AAA family ATPase</fullName>
    </submittedName>
</protein>
<evidence type="ECO:0000313" key="5">
    <source>
        <dbReference type="Proteomes" id="UP001165378"/>
    </source>
</evidence>
<dbReference type="EMBL" id="JAKFHA010000015">
    <property type="protein sequence ID" value="MCF2530329.1"/>
    <property type="molecule type" value="Genomic_DNA"/>
</dbReference>
<gene>
    <name evidence="4" type="ORF">LZ495_24335</name>
</gene>
<dbReference type="PANTHER" id="PTHR16305:SF35">
    <property type="entry name" value="TRANSCRIPTIONAL ACTIVATOR DOMAIN"/>
    <property type="match status" value="1"/>
</dbReference>
<dbReference type="InterPro" id="IPR000792">
    <property type="entry name" value="Tscrpt_reg_LuxR_C"/>
</dbReference>
<proteinExistence type="predicted"/>
<dbReference type="PRINTS" id="PR00038">
    <property type="entry name" value="HTHLUXR"/>
</dbReference>
<organism evidence="4 5">
    <name type="scientific">Yinghuangia soli</name>
    <dbReference type="NCBI Taxonomy" id="2908204"/>
    <lineage>
        <taxon>Bacteria</taxon>
        <taxon>Bacillati</taxon>
        <taxon>Actinomycetota</taxon>
        <taxon>Actinomycetes</taxon>
        <taxon>Kitasatosporales</taxon>
        <taxon>Streptomycetaceae</taxon>
        <taxon>Yinghuangia</taxon>
    </lineage>
</organism>
<dbReference type="Pfam" id="PF13191">
    <property type="entry name" value="AAA_16"/>
    <property type="match status" value="1"/>
</dbReference>
<dbReference type="InterPro" id="IPR016032">
    <property type="entry name" value="Sig_transdc_resp-reg_C-effctor"/>
</dbReference>
<dbReference type="PROSITE" id="PS00622">
    <property type="entry name" value="HTH_LUXR_1"/>
    <property type="match status" value="1"/>
</dbReference>
<comment type="caution">
    <text evidence="4">The sequence shown here is derived from an EMBL/GenBank/DDBJ whole genome shotgun (WGS) entry which is preliminary data.</text>
</comment>
<dbReference type="InterPro" id="IPR036388">
    <property type="entry name" value="WH-like_DNA-bd_sf"/>
</dbReference>
<dbReference type="PROSITE" id="PS50043">
    <property type="entry name" value="HTH_LUXR_2"/>
    <property type="match status" value="1"/>
</dbReference>
<accession>A0AA41Q2G0</accession>
<evidence type="ECO:0000313" key="4">
    <source>
        <dbReference type="EMBL" id="MCF2530329.1"/>
    </source>
</evidence>